<keyword evidence="1" id="KW-0812">Transmembrane</keyword>
<dbReference type="PANTHER" id="PTHR28022:SF1">
    <property type="entry name" value="GPI MANNOSYLTRANSFERASE 2 SUBUNIT PGA1"/>
    <property type="match status" value="1"/>
</dbReference>
<dbReference type="GO" id="GO:0031501">
    <property type="term" value="C:mannosyltransferase complex"/>
    <property type="evidence" value="ECO:0007669"/>
    <property type="project" value="TreeGrafter"/>
</dbReference>
<proteinExistence type="predicted"/>
<evidence type="ECO:0000313" key="3">
    <source>
        <dbReference type="EMBL" id="CRL18382.1"/>
    </source>
</evidence>
<feature type="chain" id="PRO_5005194830" evidence="2">
    <location>
        <begin position="23"/>
        <end position="254"/>
    </location>
</feature>
<dbReference type="PANTHER" id="PTHR28022">
    <property type="entry name" value="GPI MANNOSYLTRANSFERASE 2 SUBUNIT PGA1"/>
    <property type="match status" value="1"/>
</dbReference>
<evidence type="ECO:0000256" key="1">
    <source>
        <dbReference type="SAM" id="Phobius"/>
    </source>
</evidence>
<dbReference type="GO" id="GO:0000030">
    <property type="term" value="F:mannosyltransferase activity"/>
    <property type="evidence" value="ECO:0007669"/>
    <property type="project" value="TreeGrafter"/>
</dbReference>
<gene>
    <name evidence="3" type="ORF">PCAMFM013_S002g000252</name>
</gene>
<protein>
    <submittedName>
        <fullName evidence="3">Str. FM013</fullName>
    </submittedName>
</protein>
<keyword evidence="1" id="KW-1133">Transmembrane helix</keyword>
<dbReference type="InterPro" id="IPR019433">
    <property type="entry name" value="GPI_ManTrfase_II_coact_Pga1"/>
</dbReference>
<accession>A0A0G4NWB2</accession>
<keyword evidence="1" id="KW-0472">Membrane</keyword>
<feature type="transmembrane region" description="Helical" evidence="1">
    <location>
        <begin position="214"/>
        <end position="232"/>
    </location>
</feature>
<feature type="signal peptide" evidence="2">
    <location>
        <begin position="1"/>
        <end position="22"/>
    </location>
</feature>
<dbReference type="AlphaFoldDB" id="A0A0G4NWB2"/>
<dbReference type="GO" id="GO:0006506">
    <property type="term" value="P:GPI anchor biosynthetic process"/>
    <property type="evidence" value="ECO:0007669"/>
    <property type="project" value="TreeGrafter"/>
</dbReference>
<evidence type="ECO:0000256" key="2">
    <source>
        <dbReference type="SAM" id="SignalP"/>
    </source>
</evidence>
<dbReference type="Proteomes" id="UP000053732">
    <property type="component" value="Unassembled WGS sequence"/>
</dbReference>
<dbReference type="GO" id="GO:0005789">
    <property type="term" value="C:endoplasmic reticulum membrane"/>
    <property type="evidence" value="ECO:0007669"/>
    <property type="project" value="TreeGrafter"/>
</dbReference>
<name>A0A0G4NWB2_PENC3</name>
<organism evidence="3 4">
    <name type="scientific">Penicillium camemberti (strain FM 013)</name>
    <dbReference type="NCBI Taxonomy" id="1429867"/>
    <lineage>
        <taxon>Eukaryota</taxon>
        <taxon>Fungi</taxon>
        <taxon>Dikarya</taxon>
        <taxon>Ascomycota</taxon>
        <taxon>Pezizomycotina</taxon>
        <taxon>Eurotiomycetes</taxon>
        <taxon>Eurotiomycetidae</taxon>
        <taxon>Eurotiales</taxon>
        <taxon>Aspergillaceae</taxon>
        <taxon>Penicillium</taxon>
    </lineage>
</organism>
<reference evidence="3 4" key="1">
    <citation type="journal article" date="2014" name="Nat. Commun.">
        <title>Multiple recent horizontal transfers of a large genomic region in cheese making fungi.</title>
        <authorList>
            <person name="Cheeseman K."/>
            <person name="Ropars J."/>
            <person name="Renault P."/>
            <person name="Dupont J."/>
            <person name="Gouzy J."/>
            <person name="Branca A."/>
            <person name="Abraham A.L."/>
            <person name="Ceppi M."/>
            <person name="Conseiller E."/>
            <person name="Debuchy R."/>
            <person name="Malagnac F."/>
            <person name="Goarin A."/>
            <person name="Silar P."/>
            <person name="Lacoste S."/>
            <person name="Sallet E."/>
            <person name="Bensimon A."/>
            <person name="Giraud T."/>
            <person name="Brygoo Y."/>
        </authorList>
    </citation>
    <scope>NUCLEOTIDE SEQUENCE [LARGE SCALE GENOMIC DNA]</scope>
    <source>
        <strain evidence="4">FM 013</strain>
    </source>
</reference>
<dbReference type="EMBL" id="HG793135">
    <property type="protein sequence ID" value="CRL18382.1"/>
    <property type="molecule type" value="Genomic_DNA"/>
</dbReference>
<evidence type="ECO:0000313" key="4">
    <source>
        <dbReference type="Proteomes" id="UP000053732"/>
    </source>
</evidence>
<sequence length="254" mass="27935">MHIKIIPTLGLILPLFTAVAHANVEKTIFLAPAPATVPSDEPDLDDLGLERLSPQRPVVRTHLNASFPTTAAPDGTDSWFFLENLNPGQRYEVRVCWLATQPTTFTLTTYPLSKTIEDTNLLSSLSMYTSARLATLDPKFQGNVIPRRAHSRSSKDPVDPAPTSDSVLFLRVHAAADYFSADQALMQNVPPVAVDLILDPFLFNVFPRSLVPTAGWIVLVAILAVVLGRWAVNEVGRVVGDARRQSVLEEMKKK</sequence>
<keyword evidence="4" id="KW-1185">Reference proteome</keyword>
<keyword evidence="2" id="KW-0732">Signal</keyword>